<dbReference type="AlphaFoldDB" id="A0CWJ3"/>
<dbReference type="HOGENOM" id="CLU_2351164_0_0_1"/>
<feature type="compositionally biased region" description="Basic and acidic residues" evidence="1">
    <location>
        <begin position="78"/>
        <end position="97"/>
    </location>
</feature>
<feature type="region of interest" description="Disordered" evidence="1">
    <location>
        <begin position="74"/>
        <end position="97"/>
    </location>
</feature>
<organism evidence="2 3">
    <name type="scientific">Paramecium tetraurelia</name>
    <dbReference type="NCBI Taxonomy" id="5888"/>
    <lineage>
        <taxon>Eukaryota</taxon>
        <taxon>Sar</taxon>
        <taxon>Alveolata</taxon>
        <taxon>Ciliophora</taxon>
        <taxon>Intramacronucleata</taxon>
        <taxon>Oligohymenophorea</taxon>
        <taxon>Peniculida</taxon>
        <taxon>Parameciidae</taxon>
        <taxon>Paramecium</taxon>
    </lineage>
</organism>
<dbReference type="RefSeq" id="XP_001442557.1">
    <property type="nucleotide sequence ID" value="XM_001442520.2"/>
</dbReference>
<accession>A0CWJ3</accession>
<evidence type="ECO:0000256" key="1">
    <source>
        <dbReference type="SAM" id="MobiDB-lite"/>
    </source>
</evidence>
<name>A0CWJ3_PARTE</name>
<reference evidence="2 3" key="1">
    <citation type="journal article" date="2006" name="Nature">
        <title>Global trends of whole-genome duplications revealed by the ciliate Paramecium tetraurelia.</title>
        <authorList>
            <consortium name="Genoscope"/>
            <person name="Aury J.-M."/>
            <person name="Jaillon O."/>
            <person name="Duret L."/>
            <person name="Noel B."/>
            <person name="Jubin C."/>
            <person name="Porcel B.M."/>
            <person name="Segurens B."/>
            <person name="Daubin V."/>
            <person name="Anthouard V."/>
            <person name="Aiach N."/>
            <person name="Arnaiz O."/>
            <person name="Billaut A."/>
            <person name="Beisson J."/>
            <person name="Blanc I."/>
            <person name="Bouhouche K."/>
            <person name="Camara F."/>
            <person name="Duharcourt S."/>
            <person name="Guigo R."/>
            <person name="Gogendeau D."/>
            <person name="Katinka M."/>
            <person name="Keller A.-M."/>
            <person name="Kissmehl R."/>
            <person name="Klotz C."/>
            <person name="Koll F."/>
            <person name="Le Moue A."/>
            <person name="Lepere C."/>
            <person name="Malinsky S."/>
            <person name="Nowacki M."/>
            <person name="Nowak J.K."/>
            <person name="Plattner H."/>
            <person name="Poulain J."/>
            <person name="Ruiz F."/>
            <person name="Serrano V."/>
            <person name="Zagulski M."/>
            <person name="Dessen P."/>
            <person name="Betermier M."/>
            <person name="Weissenbach J."/>
            <person name="Scarpelli C."/>
            <person name="Schachter V."/>
            <person name="Sperling L."/>
            <person name="Meyer E."/>
            <person name="Cohen J."/>
            <person name="Wincker P."/>
        </authorList>
    </citation>
    <scope>NUCLEOTIDE SEQUENCE [LARGE SCALE GENOMIC DNA]</scope>
    <source>
        <strain evidence="2 3">Stock d4-2</strain>
    </source>
</reference>
<dbReference type="KEGG" id="ptm:GSPATT00001363001"/>
<gene>
    <name evidence="2" type="ORF">GSPATT00001363001</name>
</gene>
<evidence type="ECO:0000313" key="3">
    <source>
        <dbReference type="Proteomes" id="UP000000600"/>
    </source>
</evidence>
<evidence type="ECO:0000313" key="2">
    <source>
        <dbReference type="EMBL" id="CAK75160.1"/>
    </source>
</evidence>
<keyword evidence="3" id="KW-1185">Reference proteome</keyword>
<sequence>MKYHRMNMEEQYSSFEKTIDYTIIVKKEIQNDQDEDTGLLSEQLETCESHISSNSLTISNSQINLAQAQEQVGPLEQKLFDKSHQAEDKEGEEQRNK</sequence>
<protein>
    <submittedName>
        <fullName evidence="2">Uncharacterized protein</fullName>
    </submittedName>
</protein>
<dbReference type="InParanoid" id="A0CWJ3"/>
<dbReference type="GeneID" id="5028342"/>
<proteinExistence type="predicted"/>
<dbReference type="EMBL" id="CT868207">
    <property type="protein sequence ID" value="CAK75160.1"/>
    <property type="molecule type" value="Genomic_DNA"/>
</dbReference>
<dbReference type="Proteomes" id="UP000000600">
    <property type="component" value="Unassembled WGS sequence"/>
</dbReference>